<dbReference type="GO" id="GO:0008270">
    <property type="term" value="F:zinc ion binding"/>
    <property type="evidence" value="ECO:0007669"/>
    <property type="project" value="UniProtKB-KW"/>
</dbReference>
<evidence type="ECO:0000259" key="2">
    <source>
        <dbReference type="PROSITE" id="PS50157"/>
    </source>
</evidence>
<proteinExistence type="predicted"/>
<evidence type="ECO:0000313" key="4">
    <source>
        <dbReference type="Proteomes" id="UP000054558"/>
    </source>
</evidence>
<keyword evidence="3" id="KW-0255">Endonuclease</keyword>
<dbReference type="PROSITE" id="PS50157">
    <property type="entry name" value="ZINC_FINGER_C2H2_2"/>
    <property type="match status" value="1"/>
</dbReference>
<sequence>MHFDVQAIDVSQLEGWQDSKKNDGPEQFVCDFAGCSKTFTGKGYLRRHLSSHSEQNAPPASYEGWRQHHEYVHIYGLPDGRVWSCEAGRFLKGTKLNGYIVLRIDGKRIQRHRLNFEIAYGRAILPGMDVDHIVPSPIPEDGSEQSPQDDSWCNLQELSRLEHNRKTLKDNPGAGKKRSVTRGFPVIARHVASGREVRYVSVSAAASTLGLVREPVSRRIQRGSSVEYGGHVFRRCPEHVAEQEDMPGEEWKDAKLHGRLLRGTKVSNLGRVQLCDGRRTEGRIEHGRHRVGLQVDGHRKDVFVYVLIAHTFIGPPPSDKHTVDHIDGNCCHNVIGNLHWATVEEQTRNTKRNRAVRKHNLQGTLLQTYGTVAEAAEKNDVSYGRVHYAATTGSTDTGFRWEFVKRVT</sequence>
<organism evidence="3 4">
    <name type="scientific">Klebsormidium nitens</name>
    <name type="common">Green alga</name>
    <name type="synonym">Ulothrix nitens</name>
    <dbReference type="NCBI Taxonomy" id="105231"/>
    <lineage>
        <taxon>Eukaryota</taxon>
        <taxon>Viridiplantae</taxon>
        <taxon>Streptophyta</taxon>
        <taxon>Klebsormidiophyceae</taxon>
        <taxon>Klebsormidiales</taxon>
        <taxon>Klebsormidiaceae</taxon>
        <taxon>Klebsormidium</taxon>
    </lineage>
</organism>
<keyword evidence="4" id="KW-1185">Reference proteome</keyword>
<evidence type="ECO:0000313" key="3">
    <source>
        <dbReference type="EMBL" id="GAQ90529.1"/>
    </source>
</evidence>
<dbReference type="SMART" id="SM00355">
    <property type="entry name" value="ZnF_C2H2"/>
    <property type="match status" value="1"/>
</dbReference>
<dbReference type="InterPro" id="IPR044925">
    <property type="entry name" value="His-Me_finger_sf"/>
</dbReference>
<keyword evidence="1" id="KW-0479">Metal-binding</keyword>
<keyword evidence="3" id="KW-0540">Nuclease</keyword>
<dbReference type="InterPro" id="IPR036236">
    <property type="entry name" value="Znf_C2H2_sf"/>
</dbReference>
<dbReference type="Gene3D" id="3.30.160.60">
    <property type="entry name" value="Classic Zinc Finger"/>
    <property type="match status" value="1"/>
</dbReference>
<dbReference type="SUPFAM" id="SSF54060">
    <property type="entry name" value="His-Me finger endonucleases"/>
    <property type="match status" value="2"/>
</dbReference>
<feature type="domain" description="C2H2-type" evidence="2">
    <location>
        <begin position="28"/>
        <end position="57"/>
    </location>
</feature>
<name>A0A1Y1IM54_KLENI</name>
<dbReference type="OrthoDB" id="447635at2759"/>
<evidence type="ECO:0000256" key="1">
    <source>
        <dbReference type="PROSITE-ProRule" id="PRU00042"/>
    </source>
</evidence>
<dbReference type="PROSITE" id="PS00028">
    <property type="entry name" value="ZINC_FINGER_C2H2_1"/>
    <property type="match status" value="1"/>
</dbReference>
<keyword evidence="1" id="KW-0863">Zinc-finger</keyword>
<dbReference type="Gene3D" id="3.90.75.20">
    <property type="match status" value="2"/>
</dbReference>
<keyword evidence="3" id="KW-0378">Hydrolase</keyword>
<reference evidence="3 4" key="1">
    <citation type="journal article" date="2014" name="Nat. Commun.">
        <title>Klebsormidium flaccidum genome reveals primary factors for plant terrestrial adaptation.</title>
        <authorList>
            <person name="Hori K."/>
            <person name="Maruyama F."/>
            <person name="Fujisawa T."/>
            <person name="Togashi T."/>
            <person name="Yamamoto N."/>
            <person name="Seo M."/>
            <person name="Sato S."/>
            <person name="Yamada T."/>
            <person name="Mori H."/>
            <person name="Tajima N."/>
            <person name="Moriyama T."/>
            <person name="Ikeuchi M."/>
            <person name="Watanabe M."/>
            <person name="Wada H."/>
            <person name="Kobayashi K."/>
            <person name="Saito M."/>
            <person name="Masuda T."/>
            <person name="Sasaki-Sekimoto Y."/>
            <person name="Mashiguchi K."/>
            <person name="Awai K."/>
            <person name="Shimojima M."/>
            <person name="Masuda S."/>
            <person name="Iwai M."/>
            <person name="Nobusawa T."/>
            <person name="Narise T."/>
            <person name="Kondo S."/>
            <person name="Saito H."/>
            <person name="Sato R."/>
            <person name="Murakawa M."/>
            <person name="Ihara Y."/>
            <person name="Oshima-Yamada Y."/>
            <person name="Ohtaka K."/>
            <person name="Satoh M."/>
            <person name="Sonobe K."/>
            <person name="Ishii M."/>
            <person name="Ohtani R."/>
            <person name="Kanamori-Sato M."/>
            <person name="Honoki R."/>
            <person name="Miyazaki D."/>
            <person name="Mochizuki H."/>
            <person name="Umetsu J."/>
            <person name="Higashi K."/>
            <person name="Shibata D."/>
            <person name="Kamiya Y."/>
            <person name="Sato N."/>
            <person name="Nakamura Y."/>
            <person name="Tabata S."/>
            <person name="Ida S."/>
            <person name="Kurokawa K."/>
            <person name="Ohta H."/>
        </authorList>
    </citation>
    <scope>NUCLEOTIDE SEQUENCE [LARGE SCALE GENOMIC DNA]</scope>
    <source>
        <strain evidence="3 4">NIES-2285</strain>
    </source>
</reference>
<dbReference type="GO" id="GO:0004519">
    <property type="term" value="F:endonuclease activity"/>
    <property type="evidence" value="ECO:0007669"/>
    <property type="project" value="UniProtKB-KW"/>
</dbReference>
<dbReference type="AlphaFoldDB" id="A0A1Y1IM54"/>
<dbReference type="InterPro" id="IPR013087">
    <property type="entry name" value="Znf_C2H2_type"/>
</dbReference>
<dbReference type="Proteomes" id="UP000054558">
    <property type="component" value="Unassembled WGS sequence"/>
</dbReference>
<protein>
    <submittedName>
        <fullName evidence="3">Putative endonucleases</fullName>
    </submittedName>
</protein>
<keyword evidence="1" id="KW-0862">Zinc</keyword>
<accession>A0A1Y1IM54</accession>
<gene>
    <name evidence="3" type="ORF">KFL_006520050</name>
</gene>
<dbReference type="SUPFAM" id="SSF57667">
    <property type="entry name" value="beta-beta-alpha zinc fingers"/>
    <property type="match status" value="1"/>
</dbReference>
<dbReference type="STRING" id="105231.A0A1Y1IM54"/>
<dbReference type="EMBL" id="DF237601">
    <property type="protein sequence ID" value="GAQ90529.1"/>
    <property type="molecule type" value="Genomic_DNA"/>
</dbReference>